<dbReference type="GO" id="GO:0080120">
    <property type="term" value="P:CAAX-box protein maturation"/>
    <property type="evidence" value="ECO:0007669"/>
    <property type="project" value="UniProtKB-ARBA"/>
</dbReference>
<sequence length="281" mass="31256">MAPTHVAPVVGRYRRPWLFFALATAIPWALWLLAGALSRQGDHPVLVALLALAGLCAPIAVAFAMVWPDAVLRADVWRRLTNVGEVRWWAWAVAVLVLPGALLLGTGISLLFGYSPDQFLFRDGYSFTGGGLVPAWLTLALAPVLEELAWHSYGTDALASRWTVLRSSLVFGVIWFLWHVPLATIEGLYQAEVVETGWLASLNFGLSVFPFVILMNWVYYRSGRNIPLTILFHLVANFGNELWQTHPDTKVIQTAILLVVCVVVVWRDRELFLTRPGRAIG</sequence>
<feature type="transmembrane region" description="Helical" evidence="1">
    <location>
        <begin position="17"/>
        <end position="38"/>
    </location>
</feature>
<feature type="transmembrane region" description="Helical" evidence="1">
    <location>
        <begin position="88"/>
        <end position="112"/>
    </location>
</feature>
<dbReference type="AlphaFoldDB" id="A0A4Q9KE40"/>
<keyword evidence="3" id="KW-0645">Protease</keyword>
<feature type="transmembrane region" description="Helical" evidence="1">
    <location>
        <begin position="197"/>
        <end position="219"/>
    </location>
</feature>
<keyword evidence="3" id="KW-0482">Metalloprotease</keyword>
<evidence type="ECO:0000313" key="3">
    <source>
        <dbReference type="EMBL" id="TBT83566.1"/>
    </source>
</evidence>
<feature type="domain" description="CAAX prenyl protease 2/Lysostaphin resistance protein A-like" evidence="2">
    <location>
        <begin position="132"/>
        <end position="238"/>
    </location>
</feature>
<evidence type="ECO:0000313" key="4">
    <source>
        <dbReference type="Proteomes" id="UP000292373"/>
    </source>
</evidence>
<organism evidence="3 4">
    <name type="scientific">Propioniciclava sinopodophylli</name>
    <dbReference type="NCBI Taxonomy" id="1837344"/>
    <lineage>
        <taxon>Bacteria</taxon>
        <taxon>Bacillati</taxon>
        <taxon>Actinomycetota</taxon>
        <taxon>Actinomycetes</taxon>
        <taxon>Propionibacteriales</taxon>
        <taxon>Propionibacteriaceae</taxon>
        <taxon>Propioniciclava</taxon>
    </lineage>
</organism>
<keyword evidence="3" id="KW-0378">Hydrolase</keyword>
<dbReference type="EMBL" id="SDMQ01000011">
    <property type="protein sequence ID" value="TBT83566.1"/>
    <property type="molecule type" value="Genomic_DNA"/>
</dbReference>
<keyword evidence="1" id="KW-0472">Membrane</keyword>
<keyword evidence="4" id="KW-1185">Reference proteome</keyword>
<dbReference type="GO" id="GO:0004175">
    <property type="term" value="F:endopeptidase activity"/>
    <property type="evidence" value="ECO:0007669"/>
    <property type="project" value="UniProtKB-ARBA"/>
</dbReference>
<feature type="transmembrane region" description="Helical" evidence="1">
    <location>
        <begin position="165"/>
        <end position="185"/>
    </location>
</feature>
<accession>A0A4Q9KE40</accession>
<feature type="transmembrane region" description="Helical" evidence="1">
    <location>
        <begin position="45"/>
        <end position="68"/>
    </location>
</feature>
<dbReference type="PANTHER" id="PTHR35797">
    <property type="entry name" value="PROTEASE-RELATED"/>
    <property type="match status" value="1"/>
</dbReference>
<dbReference type="Pfam" id="PF02517">
    <property type="entry name" value="Rce1-like"/>
    <property type="match status" value="1"/>
</dbReference>
<dbReference type="PANTHER" id="PTHR35797:SF1">
    <property type="entry name" value="PROTEASE"/>
    <property type="match status" value="1"/>
</dbReference>
<proteinExistence type="predicted"/>
<dbReference type="OrthoDB" id="3693644at2"/>
<evidence type="ECO:0000259" key="2">
    <source>
        <dbReference type="Pfam" id="PF02517"/>
    </source>
</evidence>
<comment type="caution">
    <text evidence="3">The sequence shown here is derived from an EMBL/GenBank/DDBJ whole genome shotgun (WGS) entry which is preliminary data.</text>
</comment>
<evidence type="ECO:0000256" key="1">
    <source>
        <dbReference type="SAM" id="Phobius"/>
    </source>
</evidence>
<reference evidence="3 4" key="1">
    <citation type="submission" date="2019-01" db="EMBL/GenBank/DDBJ databases">
        <title>Lactibacter flavus gen. nov., sp. nov., a novel bacterium of the family Propionibacteriaceae isolated from raw milk and dairy products.</title>
        <authorList>
            <person name="Huptas C."/>
            <person name="Wenning M."/>
            <person name="Breitenwieser F."/>
            <person name="Doll E."/>
            <person name="Von Neubeck M."/>
            <person name="Busse H.-J."/>
            <person name="Scherer S."/>
        </authorList>
    </citation>
    <scope>NUCLEOTIDE SEQUENCE [LARGE SCALE GENOMIC DNA]</scope>
    <source>
        <strain evidence="3 4">KCTC 33808</strain>
    </source>
</reference>
<dbReference type="InterPro" id="IPR042150">
    <property type="entry name" value="MmRce1-like"/>
</dbReference>
<protein>
    <submittedName>
        <fullName evidence="3">CPBP family intramembrane metalloprotease</fullName>
    </submittedName>
</protein>
<keyword evidence="1" id="KW-1133">Transmembrane helix</keyword>
<feature type="transmembrane region" description="Helical" evidence="1">
    <location>
        <begin position="124"/>
        <end position="145"/>
    </location>
</feature>
<dbReference type="InterPro" id="IPR003675">
    <property type="entry name" value="Rce1/LyrA-like_dom"/>
</dbReference>
<dbReference type="GO" id="GO:0008237">
    <property type="term" value="F:metallopeptidase activity"/>
    <property type="evidence" value="ECO:0007669"/>
    <property type="project" value="UniProtKB-KW"/>
</dbReference>
<gene>
    <name evidence="3" type="ORF">ET989_11080</name>
</gene>
<dbReference type="GO" id="GO:0006508">
    <property type="term" value="P:proteolysis"/>
    <property type="evidence" value="ECO:0007669"/>
    <property type="project" value="UniProtKB-KW"/>
</dbReference>
<keyword evidence="1" id="KW-0812">Transmembrane</keyword>
<dbReference type="Proteomes" id="UP000292373">
    <property type="component" value="Unassembled WGS sequence"/>
</dbReference>
<name>A0A4Q9KE40_9ACTN</name>